<comment type="caution">
    <text evidence="1">The sequence shown here is derived from an EMBL/GenBank/DDBJ whole genome shotgun (WGS) entry which is preliminary data.</text>
</comment>
<evidence type="ECO:0000313" key="2">
    <source>
        <dbReference type="Proteomes" id="UP000821845"/>
    </source>
</evidence>
<name>A0ACB7T0M9_HYAAI</name>
<evidence type="ECO:0000313" key="1">
    <source>
        <dbReference type="EMBL" id="KAH6940480.1"/>
    </source>
</evidence>
<dbReference type="EMBL" id="CM023491">
    <property type="protein sequence ID" value="KAH6940480.1"/>
    <property type="molecule type" value="Genomic_DNA"/>
</dbReference>
<proteinExistence type="predicted"/>
<gene>
    <name evidence="1" type="ORF">HPB50_000464</name>
</gene>
<protein>
    <submittedName>
        <fullName evidence="1">Uncharacterized protein</fullName>
    </submittedName>
</protein>
<organism evidence="1 2">
    <name type="scientific">Hyalomma asiaticum</name>
    <name type="common">Tick</name>
    <dbReference type="NCBI Taxonomy" id="266040"/>
    <lineage>
        <taxon>Eukaryota</taxon>
        <taxon>Metazoa</taxon>
        <taxon>Ecdysozoa</taxon>
        <taxon>Arthropoda</taxon>
        <taxon>Chelicerata</taxon>
        <taxon>Arachnida</taxon>
        <taxon>Acari</taxon>
        <taxon>Parasitiformes</taxon>
        <taxon>Ixodida</taxon>
        <taxon>Ixodoidea</taxon>
        <taxon>Ixodidae</taxon>
        <taxon>Hyalomminae</taxon>
        <taxon>Hyalomma</taxon>
    </lineage>
</organism>
<dbReference type="Proteomes" id="UP000821845">
    <property type="component" value="Chromosome 11"/>
</dbReference>
<reference evidence="1" key="1">
    <citation type="submission" date="2020-05" db="EMBL/GenBank/DDBJ databases">
        <title>Large-scale comparative analyses of tick genomes elucidate their genetic diversity and vector capacities.</title>
        <authorList>
            <person name="Jia N."/>
            <person name="Wang J."/>
            <person name="Shi W."/>
            <person name="Du L."/>
            <person name="Sun Y."/>
            <person name="Zhan W."/>
            <person name="Jiang J."/>
            <person name="Wang Q."/>
            <person name="Zhang B."/>
            <person name="Ji P."/>
            <person name="Sakyi L.B."/>
            <person name="Cui X."/>
            <person name="Yuan T."/>
            <person name="Jiang B."/>
            <person name="Yang W."/>
            <person name="Lam T.T.-Y."/>
            <person name="Chang Q."/>
            <person name="Ding S."/>
            <person name="Wang X."/>
            <person name="Zhu J."/>
            <person name="Ruan X."/>
            <person name="Zhao L."/>
            <person name="Wei J."/>
            <person name="Que T."/>
            <person name="Du C."/>
            <person name="Cheng J."/>
            <person name="Dai P."/>
            <person name="Han X."/>
            <person name="Huang E."/>
            <person name="Gao Y."/>
            <person name="Liu J."/>
            <person name="Shao H."/>
            <person name="Ye R."/>
            <person name="Li L."/>
            <person name="Wei W."/>
            <person name="Wang X."/>
            <person name="Wang C."/>
            <person name="Yang T."/>
            <person name="Huo Q."/>
            <person name="Li W."/>
            <person name="Guo W."/>
            <person name="Chen H."/>
            <person name="Zhou L."/>
            <person name="Ni X."/>
            <person name="Tian J."/>
            <person name="Zhou Y."/>
            <person name="Sheng Y."/>
            <person name="Liu T."/>
            <person name="Pan Y."/>
            <person name="Xia L."/>
            <person name="Li J."/>
            <person name="Zhao F."/>
            <person name="Cao W."/>
        </authorList>
    </citation>
    <scope>NUCLEOTIDE SEQUENCE</scope>
    <source>
        <strain evidence="1">Hyas-2018</strain>
    </source>
</reference>
<sequence>METTKLGYGTRTTARPPRNAVEQRVGGSLSSDGTAQKIPISGLLKSDASVNRERPYSDYGITSAPSVKRIGPVQIVNKNQNKRRLLCPLVTETRATHTVIYPKSSQANPPCASAGMGAWGTEMLHWFITSTFLASPSYVALHGNAAHAQNPCHTLTVATALL</sequence>
<accession>A0ACB7T0M9</accession>
<keyword evidence="2" id="KW-1185">Reference proteome</keyword>